<evidence type="ECO:0000313" key="1">
    <source>
        <dbReference type="EMBL" id="KAF2170621.1"/>
    </source>
</evidence>
<dbReference type="RefSeq" id="XP_033671510.1">
    <property type="nucleotide sequence ID" value="XM_033811855.1"/>
</dbReference>
<gene>
    <name evidence="1" type="ORF">M409DRAFT_51629</name>
</gene>
<dbReference type="Proteomes" id="UP000799537">
    <property type="component" value="Unassembled WGS sequence"/>
</dbReference>
<organism evidence="1 2">
    <name type="scientific">Zasmidium cellare ATCC 36951</name>
    <dbReference type="NCBI Taxonomy" id="1080233"/>
    <lineage>
        <taxon>Eukaryota</taxon>
        <taxon>Fungi</taxon>
        <taxon>Dikarya</taxon>
        <taxon>Ascomycota</taxon>
        <taxon>Pezizomycotina</taxon>
        <taxon>Dothideomycetes</taxon>
        <taxon>Dothideomycetidae</taxon>
        <taxon>Mycosphaerellales</taxon>
        <taxon>Mycosphaerellaceae</taxon>
        <taxon>Zasmidium</taxon>
    </lineage>
</organism>
<reference evidence="1" key="1">
    <citation type="journal article" date="2020" name="Stud. Mycol.">
        <title>101 Dothideomycetes genomes: a test case for predicting lifestyles and emergence of pathogens.</title>
        <authorList>
            <person name="Haridas S."/>
            <person name="Albert R."/>
            <person name="Binder M."/>
            <person name="Bloem J."/>
            <person name="Labutti K."/>
            <person name="Salamov A."/>
            <person name="Andreopoulos B."/>
            <person name="Baker S."/>
            <person name="Barry K."/>
            <person name="Bills G."/>
            <person name="Bluhm B."/>
            <person name="Cannon C."/>
            <person name="Castanera R."/>
            <person name="Culley D."/>
            <person name="Daum C."/>
            <person name="Ezra D."/>
            <person name="Gonzalez J."/>
            <person name="Henrissat B."/>
            <person name="Kuo A."/>
            <person name="Liang C."/>
            <person name="Lipzen A."/>
            <person name="Lutzoni F."/>
            <person name="Magnuson J."/>
            <person name="Mondo S."/>
            <person name="Nolan M."/>
            <person name="Ohm R."/>
            <person name="Pangilinan J."/>
            <person name="Park H.-J."/>
            <person name="Ramirez L."/>
            <person name="Alfaro M."/>
            <person name="Sun H."/>
            <person name="Tritt A."/>
            <person name="Yoshinaga Y."/>
            <person name="Zwiers L.-H."/>
            <person name="Turgeon B."/>
            <person name="Goodwin S."/>
            <person name="Spatafora J."/>
            <person name="Crous P."/>
            <person name="Grigoriev I."/>
        </authorList>
    </citation>
    <scope>NUCLEOTIDE SEQUENCE</scope>
    <source>
        <strain evidence="1">ATCC 36951</strain>
    </source>
</reference>
<dbReference type="AlphaFoldDB" id="A0A6A6CU55"/>
<accession>A0A6A6CU55</accession>
<evidence type="ECO:0000313" key="2">
    <source>
        <dbReference type="Proteomes" id="UP000799537"/>
    </source>
</evidence>
<protein>
    <recommendedName>
        <fullName evidence="3">SnoaL-like domain-containing protein</fullName>
    </recommendedName>
</protein>
<evidence type="ECO:0008006" key="3">
    <source>
        <dbReference type="Google" id="ProtNLM"/>
    </source>
</evidence>
<sequence length="177" mass="19725">MQSRPMVIDHMPHQSDQKRQVTSLDILTAAFEVPGTLVPRPLPSQAGLILEDLSKTFVDSWDYVRTGEFSVQPIAAQIDADFTAAYDGWFGGSRLEDFLQTHRMIAARFPGLKISVLDTCAHIADSGNRADVYVLTETTGAPTQLRKQGLGVLKWRRREGVWYCYRMQGLRGVGGVI</sequence>
<name>A0A6A6CU55_ZASCE</name>
<proteinExistence type="predicted"/>
<keyword evidence="2" id="KW-1185">Reference proteome</keyword>
<dbReference type="GeneID" id="54565127"/>
<dbReference type="EMBL" id="ML993585">
    <property type="protein sequence ID" value="KAF2170621.1"/>
    <property type="molecule type" value="Genomic_DNA"/>
</dbReference>